<dbReference type="Gene3D" id="1.10.1220.10">
    <property type="entry name" value="Met repressor-like"/>
    <property type="match status" value="1"/>
</dbReference>
<dbReference type="Proteomes" id="UP001596267">
    <property type="component" value="Unassembled WGS sequence"/>
</dbReference>
<dbReference type="RefSeq" id="WP_253077294.1">
    <property type="nucleotide sequence ID" value="NZ_JAMXWN010000019.1"/>
</dbReference>
<evidence type="ECO:0000313" key="1">
    <source>
        <dbReference type="EMBL" id="MFC6385183.1"/>
    </source>
</evidence>
<organism evidence="1 2">
    <name type="scientific">Sporolactobacillus kofuensis</name>
    <dbReference type="NCBI Taxonomy" id="269672"/>
    <lineage>
        <taxon>Bacteria</taxon>
        <taxon>Bacillati</taxon>
        <taxon>Bacillota</taxon>
        <taxon>Bacilli</taxon>
        <taxon>Bacillales</taxon>
        <taxon>Sporolactobacillaceae</taxon>
        <taxon>Sporolactobacillus</taxon>
    </lineage>
</organism>
<sequence>MVKIKHNLNTTIDMKIYTSFRKKCDEDGNSMNEVLEVLMNDYVENDYQIEVEKKISLKKN</sequence>
<dbReference type="InterPro" id="IPR013321">
    <property type="entry name" value="Arc_rbn_hlx_hlx"/>
</dbReference>
<reference evidence="2" key="1">
    <citation type="journal article" date="2019" name="Int. J. Syst. Evol. Microbiol.">
        <title>The Global Catalogue of Microorganisms (GCM) 10K type strain sequencing project: providing services to taxonomists for standard genome sequencing and annotation.</title>
        <authorList>
            <consortium name="The Broad Institute Genomics Platform"/>
            <consortium name="The Broad Institute Genome Sequencing Center for Infectious Disease"/>
            <person name="Wu L."/>
            <person name="Ma J."/>
        </authorList>
    </citation>
    <scope>NUCLEOTIDE SEQUENCE [LARGE SCALE GENOMIC DNA]</scope>
    <source>
        <strain evidence="2">CCUG 42001</strain>
    </source>
</reference>
<evidence type="ECO:0000313" key="2">
    <source>
        <dbReference type="Proteomes" id="UP001596267"/>
    </source>
</evidence>
<comment type="caution">
    <text evidence="1">The sequence shown here is derived from an EMBL/GenBank/DDBJ whole genome shotgun (WGS) entry which is preliminary data.</text>
</comment>
<accession>A0ABW1WAB4</accession>
<protein>
    <submittedName>
        <fullName evidence="1">Uncharacterized protein</fullName>
    </submittedName>
</protein>
<name>A0ABW1WAB4_9BACL</name>
<gene>
    <name evidence="1" type="ORF">ACFP7A_01100</name>
</gene>
<keyword evidence="2" id="KW-1185">Reference proteome</keyword>
<proteinExistence type="predicted"/>
<dbReference type="EMBL" id="JBHSTQ010000001">
    <property type="protein sequence ID" value="MFC6385183.1"/>
    <property type="molecule type" value="Genomic_DNA"/>
</dbReference>